<dbReference type="InterPro" id="IPR037095">
    <property type="entry name" value="RBP-J/Cbf11_DNA-bd_sf"/>
</dbReference>
<gene>
    <name evidence="2" type="ORF">MONAX_5E039755</name>
</gene>
<dbReference type="EMBL" id="CABDUW010003260">
    <property type="protein sequence ID" value="VTJ88945.1"/>
    <property type="molecule type" value="Genomic_DNA"/>
</dbReference>
<evidence type="ECO:0000313" key="2">
    <source>
        <dbReference type="EMBL" id="VTJ88945.1"/>
    </source>
</evidence>
<dbReference type="Gene3D" id="2.60.40.1450">
    <property type="entry name" value="LAG1, DNA binding domain"/>
    <property type="match status" value="1"/>
</dbReference>
<dbReference type="GO" id="GO:0003700">
    <property type="term" value="F:DNA-binding transcription factor activity"/>
    <property type="evidence" value="ECO:0007669"/>
    <property type="project" value="InterPro"/>
</dbReference>
<dbReference type="GO" id="GO:0003677">
    <property type="term" value="F:DNA binding"/>
    <property type="evidence" value="ECO:0007669"/>
    <property type="project" value="InterPro"/>
</dbReference>
<reference evidence="2" key="1">
    <citation type="submission" date="2019-04" db="EMBL/GenBank/DDBJ databases">
        <authorList>
            <person name="Alioto T."/>
            <person name="Alioto T."/>
        </authorList>
    </citation>
    <scope>NUCLEOTIDE SEQUENCE [LARGE SCALE GENOMIC DNA]</scope>
</reference>
<dbReference type="AlphaFoldDB" id="A0A5E4D4C3"/>
<comment type="caution">
    <text evidence="2">The sequence shown here is derived from an EMBL/GenBank/DDBJ whole genome shotgun (WGS) entry which is preliminary data.</text>
</comment>
<dbReference type="Pfam" id="PF09271">
    <property type="entry name" value="LAG1-DNAbind"/>
    <property type="match status" value="1"/>
</dbReference>
<dbReference type="Proteomes" id="UP000335636">
    <property type="component" value="Unassembled WGS sequence"/>
</dbReference>
<organism evidence="2 3">
    <name type="scientific">Marmota monax</name>
    <name type="common">Woodchuck</name>
    <dbReference type="NCBI Taxonomy" id="9995"/>
    <lineage>
        <taxon>Eukaryota</taxon>
        <taxon>Metazoa</taxon>
        <taxon>Chordata</taxon>
        <taxon>Craniata</taxon>
        <taxon>Vertebrata</taxon>
        <taxon>Euteleostomi</taxon>
        <taxon>Mammalia</taxon>
        <taxon>Eutheria</taxon>
        <taxon>Euarchontoglires</taxon>
        <taxon>Glires</taxon>
        <taxon>Rodentia</taxon>
        <taxon>Sciuromorpha</taxon>
        <taxon>Sciuridae</taxon>
        <taxon>Xerinae</taxon>
        <taxon>Marmotini</taxon>
        <taxon>Marmota</taxon>
    </lineage>
</organism>
<feature type="domain" description="RBP-J/Cbf11/Cbf12 DNA binding" evidence="1">
    <location>
        <begin position="76"/>
        <end position="93"/>
    </location>
</feature>
<accession>A0A5E4D4C3</accession>
<name>A0A5E4D4C3_MARMO</name>
<evidence type="ECO:0000259" key="1">
    <source>
        <dbReference type="Pfam" id="PF09271"/>
    </source>
</evidence>
<evidence type="ECO:0000313" key="3">
    <source>
        <dbReference type="Proteomes" id="UP000335636"/>
    </source>
</evidence>
<dbReference type="SUPFAM" id="SSF49417">
    <property type="entry name" value="p53-like transcription factors"/>
    <property type="match status" value="1"/>
</dbReference>
<protein>
    <recommendedName>
        <fullName evidence="1">RBP-J/Cbf11/Cbf12 DNA binding domain-containing protein</fullName>
    </recommendedName>
</protein>
<dbReference type="GO" id="GO:0005634">
    <property type="term" value="C:nucleus"/>
    <property type="evidence" value="ECO:0007669"/>
    <property type="project" value="InterPro"/>
</dbReference>
<sequence>MLRSHQKPLALTWLIRQRQCNRLRFPKISAGPHPGTELGVLFMFVESAGRRSSPECTTILREGVCRCLQQGCEQTVRILHAKVAQKSYGNEKR</sequence>
<dbReference type="InterPro" id="IPR008967">
    <property type="entry name" value="p53-like_TF_DNA-bd_sf"/>
</dbReference>
<keyword evidence="3" id="KW-1185">Reference proteome</keyword>
<dbReference type="InterPro" id="IPR015351">
    <property type="entry name" value="RBP-J/Cbf11/Cbf12_DNA-bd"/>
</dbReference>
<proteinExistence type="predicted"/>